<proteinExistence type="predicted"/>
<dbReference type="RefSeq" id="WP_192755330.1">
    <property type="nucleotide sequence ID" value="NZ_BAABJL010000005.1"/>
</dbReference>
<gene>
    <name evidence="2" type="ORF">HEB94_009094</name>
</gene>
<sequence length="185" mass="19545">MLEEKVNQNFGQVLRRRGVLILALFALVWAAAGISGLPFTGPTQILVGAVAVLVTVVALALGLRPQGTAGTRPRDLPDGWRRRVGQVNLVEVVLVLVTIFGCARLGVPMLIPPVVCLVVGAHFLPLARLFDQPQYRWTGILLCVVAVVGFVILAAGGSTEATRAVVGLTAALILWASALHVAFRG</sequence>
<dbReference type="AlphaFoldDB" id="A0A927N3Z8"/>
<reference evidence="2" key="1">
    <citation type="submission" date="2020-10" db="EMBL/GenBank/DDBJ databases">
        <title>Sequencing the genomes of 1000 actinobacteria strains.</title>
        <authorList>
            <person name="Klenk H.-P."/>
        </authorList>
    </citation>
    <scope>NUCLEOTIDE SEQUENCE</scope>
    <source>
        <strain evidence="2">DSM 45354</strain>
    </source>
</reference>
<keyword evidence="1" id="KW-1133">Transmembrane helix</keyword>
<keyword evidence="1" id="KW-0812">Transmembrane</keyword>
<accession>A0A927N3Z8</accession>
<dbReference type="EMBL" id="JADBEM010000001">
    <property type="protein sequence ID" value="MBE1612246.1"/>
    <property type="molecule type" value="Genomic_DNA"/>
</dbReference>
<dbReference type="Proteomes" id="UP000638648">
    <property type="component" value="Unassembled WGS sequence"/>
</dbReference>
<feature type="transmembrane region" description="Helical" evidence="1">
    <location>
        <begin position="20"/>
        <end position="39"/>
    </location>
</feature>
<feature type="transmembrane region" description="Helical" evidence="1">
    <location>
        <begin position="84"/>
        <end position="103"/>
    </location>
</feature>
<feature type="transmembrane region" description="Helical" evidence="1">
    <location>
        <begin position="139"/>
        <end position="158"/>
    </location>
</feature>
<keyword evidence="1" id="KW-0472">Membrane</keyword>
<name>A0A927N3Z8_9ACTN</name>
<protein>
    <submittedName>
        <fullName evidence="2">Uncharacterized protein</fullName>
    </submittedName>
</protein>
<evidence type="ECO:0000256" key="1">
    <source>
        <dbReference type="SAM" id="Phobius"/>
    </source>
</evidence>
<feature type="transmembrane region" description="Helical" evidence="1">
    <location>
        <begin position="109"/>
        <end position="127"/>
    </location>
</feature>
<feature type="transmembrane region" description="Helical" evidence="1">
    <location>
        <begin position="45"/>
        <end position="63"/>
    </location>
</feature>
<keyword evidence="3" id="KW-1185">Reference proteome</keyword>
<organism evidence="2 3">
    <name type="scientific">Actinopolymorpha pittospori</name>
    <dbReference type="NCBI Taxonomy" id="648752"/>
    <lineage>
        <taxon>Bacteria</taxon>
        <taxon>Bacillati</taxon>
        <taxon>Actinomycetota</taxon>
        <taxon>Actinomycetes</taxon>
        <taxon>Propionibacteriales</taxon>
        <taxon>Actinopolymorphaceae</taxon>
        <taxon>Actinopolymorpha</taxon>
    </lineage>
</organism>
<evidence type="ECO:0000313" key="3">
    <source>
        <dbReference type="Proteomes" id="UP000638648"/>
    </source>
</evidence>
<comment type="caution">
    <text evidence="2">The sequence shown here is derived from an EMBL/GenBank/DDBJ whole genome shotgun (WGS) entry which is preliminary data.</text>
</comment>
<feature type="transmembrane region" description="Helical" evidence="1">
    <location>
        <begin position="164"/>
        <end position="183"/>
    </location>
</feature>
<evidence type="ECO:0000313" key="2">
    <source>
        <dbReference type="EMBL" id="MBE1612246.1"/>
    </source>
</evidence>